<dbReference type="SUPFAM" id="SSF53720">
    <property type="entry name" value="ALDH-like"/>
    <property type="match status" value="1"/>
</dbReference>
<dbReference type="Pfam" id="PF00171">
    <property type="entry name" value="Aldedh"/>
    <property type="match status" value="1"/>
</dbReference>
<protein>
    <submittedName>
        <fullName evidence="6">Gamma-glutamyl-gamma-aminobutyraldehyde dehydrogenase</fullName>
    </submittedName>
</protein>
<name>A0A328Y1T3_9GAMM</name>
<proteinExistence type="inferred from homology"/>
<dbReference type="FunFam" id="3.40.309.10:FF:000012">
    <property type="entry name" value="Betaine aldehyde dehydrogenase"/>
    <property type="match status" value="1"/>
</dbReference>
<dbReference type="EMBL" id="QLSX01000003">
    <property type="protein sequence ID" value="RAR63028.1"/>
    <property type="molecule type" value="Genomic_DNA"/>
</dbReference>
<accession>A0A328Y1T3</accession>
<keyword evidence="2 4" id="KW-0560">Oxidoreductase</keyword>
<dbReference type="AlphaFoldDB" id="A0A328Y1T3"/>
<dbReference type="InterPro" id="IPR016161">
    <property type="entry name" value="Ald_DH/histidinol_DH"/>
</dbReference>
<evidence type="ECO:0000256" key="1">
    <source>
        <dbReference type="ARBA" id="ARBA00009986"/>
    </source>
</evidence>
<evidence type="ECO:0000256" key="3">
    <source>
        <dbReference type="PROSITE-ProRule" id="PRU10007"/>
    </source>
</evidence>
<dbReference type="Gene3D" id="3.40.309.10">
    <property type="entry name" value="Aldehyde Dehydrogenase, Chain A, domain 2"/>
    <property type="match status" value="1"/>
</dbReference>
<comment type="caution">
    <text evidence="6">The sequence shown here is derived from an EMBL/GenBank/DDBJ whole genome shotgun (WGS) entry which is preliminary data.</text>
</comment>
<dbReference type="OrthoDB" id="9812625at2"/>
<evidence type="ECO:0000256" key="4">
    <source>
        <dbReference type="RuleBase" id="RU003345"/>
    </source>
</evidence>
<feature type="domain" description="Aldehyde dehydrogenase" evidence="5">
    <location>
        <begin position="31"/>
        <end position="492"/>
    </location>
</feature>
<dbReference type="RefSeq" id="WP_112054202.1">
    <property type="nucleotide sequence ID" value="NZ_QLSX01000003.1"/>
</dbReference>
<dbReference type="InterPro" id="IPR015590">
    <property type="entry name" value="Aldehyde_DH_dom"/>
</dbReference>
<reference evidence="6 7" key="1">
    <citation type="submission" date="2018-06" db="EMBL/GenBank/DDBJ databases">
        <title>Comparative analysis of microorganisms from saline springs in Andes Mountain Range, Colombia.</title>
        <authorList>
            <person name="Rubin E."/>
        </authorList>
    </citation>
    <scope>NUCLEOTIDE SEQUENCE [LARGE SCALE GENOMIC DNA]</scope>
    <source>
        <strain evidence="6 7">USBA-857</strain>
    </source>
</reference>
<gene>
    <name evidence="6" type="ORF">BCL93_103261</name>
</gene>
<sequence length="497" mass="54095">MTDRTLSDWQQYAANLTLPHQAYLNGEFCDAASGATFAAENPATGEVLTHIAACQAEDVDRAVALARRTFNAGTWRDLAPTERKARMLDWAALIEDHLDEIALLETLETGKPISQTTSIDVPGLIGGLRFYAEALDKLYGETAPNGPDSVCMIDREPVGVVAAVVPWNYPLIIAGWKIGPALGAGNSLIIKPAEQSSLATLRVAALAREAGIPEGAFQVVTGLGHQAGEALGRHMDIDAVGFTGSTEIGKRFLAYSAESNMKRIGLECGGKSPHIVTRDVEDLDKIAMNVAYGVWYNQGQTCHAGTRLIVDRQIKEALLERLEIWAEKLQPGDPLAPDSQIGAMIEEPQLEKVREYLADGQREGARLRFGGERARHESGGYYMTPAILDEVTNDMRVAREEIFGPVLVVLTHDEVDEALAIANDTDYGLGAAIWTRNLSDGHRAARALRAGTVWVNCYDHTSINAPFGGFKQSGQGRDKSLHAFDKYTELKTTWIEI</sequence>
<dbReference type="Gene3D" id="3.40.605.10">
    <property type="entry name" value="Aldehyde Dehydrogenase, Chain A, domain 1"/>
    <property type="match status" value="1"/>
</dbReference>
<dbReference type="InterPro" id="IPR016162">
    <property type="entry name" value="Ald_DH_N"/>
</dbReference>
<evidence type="ECO:0000313" key="7">
    <source>
        <dbReference type="Proteomes" id="UP000249700"/>
    </source>
</evidence>
<evidence type="ECO:0000259" key="5">
    <source>
        <dbReference type="Pfam" id="PF00171"/>
    </source>
</evidence>
<evidence type="ECO:0000313" key="6">
    <source>
        <dbReference type="EMBL" id="RAR63028.1"/>
    </source>
</evidence>
<evidence type="ECO:0000256" key="2">
    <source>
        <dbReference type="ARBA" id="ARBA00023002"/>
    </source>
</evidence>
<dbReference type="Proteomes" id="UP000249700">
    <property type="component" value="Unassembled WGS sequence"/>
</dbReference>
<dbReference type="InterPro" id="IPR016163">
    <property type="entry name" value="Ald_DH_C"/>
</dbReference>
<comment type="similarity">
    <text evidence="1 4">Belongs to the aldehyde dehydrogenase family.</text>
</comment>
<organism evidence="6 7">
    <name type="scientific">Onishia taeanensis</name>
    <dbReference type="NCBI Taxonomy" id="284577"/>
    <lineage>
        <taxon>Bacteria</taxon>
        <taxon>Pseudomonadati</taxon>
        <taxon>Pseudomonadota</taxon>
        <taxon>Gammaproteobacteria</taxon>
        <taxon>Oceanospirillales</taxon>
        <taxon>Halomonadaceae</taxon>
        <taxon>Onishia</taxon>
    </lineage>
</organism>
<dbReference type="FunFam" id="3.40.605.10:FF:000001">
    <property type="entry name" value="Aldehyde dehydrogenase 1"/>
    <property type="match status" value="1"/>
</dbReference>
<dbReference type="GO" id="GO:0004030">
    <property type="term" value="F:aldehyde dehydrogenase [NAD(P)+] activity"/>
    <property type="evidence" value="ECO:0007669"/>
    <property type="project" value="UniProtKB-ARBA"/>
</dbReference>
<dbReference type="InterPro" id="IPR029510">
    <property type="entry name" value="Ald_DH_CS_GLU"/>
</dbReference>
<dbReference type="CDD" id="cd07112">
    <property type="entry name" value="ALDH_GABALDH-PuuC"/>
    <property type="match status" value="1"/>
</dbReference>
<dbReference type="PANTHER" id="PTHR11699">
    <property type="entry name" value="ALDEHYDE DEHYDROGENASE-RELATED"/>
    <property type="match status" value="1"/>
</dbReference>
<feature type="active site" evidence="3">
    <location>
        <position position="267"/>
    </location>
</feature>
<dbReference type="PROSITE" id="PS00687">
    <property type="entry name" value="ALDEHYDE_DEHYDR_GLU"/>
    <property type="match status" value="1"/>
</dbReference>